<dbReference type="AlphaFoldDB" id="A0A4U5M289"/>
<organism evidence="2 3">
    <name type="scientific">Steinernema carpocapsae</name>
    <name type="common">Entomopathogenic nematode</name>
    <dbReference type="NCBI Taxonomy" id="34508"/>
    <lineage>
        <taxon>Eukaryota</taxon>
        <taxon>Metazoa</taxon>
        <taxon>Ecdysozoa</taxon>
        <taxon>Nematoda</taxon>
        <taxon>Chromadorea</taxon>
        <taxon>Rhabditida</taxon>
        <taxon>Tylenchina</taxon>
        <taxon>Panagrolaimomorpha</taxon>
        <taxon>Strongyloidoidea</taxon>
        <taxon>Steinernematidae</taxon>
        <taxon>Steinernema</taxon>
    </lineage>
</organism>
<reference evidence="2 3" key="1">
    <citation type="journal article" date="2015" name="Genome Biol.">
        <title>Comparative genomics of Steinernema reveals deeply conserved gene regulatory networks.</title>
        <authorList>
            <person name="Dillman A.R."/>
            <person name="Macchietto M."/>
            <person name="Porter C.F."/>
            <person name="Rogers A."/>
            <person name="Williams B."/>
            <person name="Antoshechkin I."/>
            <person name="Lee M.M."/>
            <person name="Goodwin Z."/>
            <person name="Lu X."/>
            <person name="Lewis E.E."/>
            <person name="Goodrich-Blair H."/>
            <person name="Stock S.P."/>
            <person name="Adams B.J."/>
            <person name="Sternberg P.W."/>
            <person name="Mortazavi A."/>
        </authorList>
    </citation>
    <scope>NUCLEOTIDE SEQUENCE [LARGE SCALE GENOMIC DNA]</scope>
    <source>
        <strain evidence="2 3">ALL</strain>
    </source>
</reference>
<dbReference type="EMBL" id="AZBU02000010">
    <property type="protein sequence ID" value="TKR62807.1"/>
    <property type="molecule type" value="Genomic_DNA"/>
</dbReference>
<reference evidence="2 3" key="2">
    <citation type="journal article" date="2019" name="G3 (Bethesda)">
        <title>Hybrid Assembly of the Genome of the Entomopathogenic Nematode Steinernema carpocapsae Identifies the X-Chromosome.</title>
        <authorList>
            <person name="Serra L."/>
            <person name="Macchietto M."/>
            <person name="Macias-Munoz A."/>
            <person name="McGill C.J."/>
            <person name="Rodriguez I.M."/>
            <person name="Rodriguez B."/>
            <person name="Murad R."/>
            <person name="Mortazavi A."/>
        </authorList>
    </citation>
    <scope>NUCLEOTIDE SEQUENCE [LARGE SCALE GENOMIC DNA]</scope>
    <source>
        <strain evidence="2 3">ALL</strain>
    </source>
</reference>
<keyword evidence="3" id="KW-1185">Reference proteome</keyword>
<gene>
    <name evidence="2" type="ORF">L596_026722</name>
</gene>
<dbReference type="Proteomes" id="UP000298663">
    <property type="component" value="Unassembled WGS sequence"/>
</dbReference>
<keyword evidence="1" id="KW-0812">Transmembrane</keyword>
<feature type="transmembrane region" description="Helical" evidence="1">
    <location>
        <begin position="140"/>
        <end position="159"/>
    </location>
</feature>
<keyword evidence="1" id="KW-1133">Transmembrane helix</keyword>
<evidence type="ECO:0000256" key="1">
    <source>
        <dbReference type="SAM" id="Phobius"/>
    </source>
</evidence>
<feature type="transmembrane region" description="Helical" evidence="1">
    <location>
        <begin position="179"/>
        <end position="203"/>
    </location>
</feature>
<evidence type="ECO:0008006" key="4">
    <source>
        <dbReference type="Google" id="ProtNLM"/>
    </source>
</evidence>
<feature type="transmembrane region" description="Helical" evidence="1">
    <location>
        <begin position="20"/>
        <end position="40"/>
    </location>
</feature>
<feature type="transmembrane region" description="Helical" evidence="1">
    <location>
        <begin position="99"/>
        <end position="120"/>
    </location>
</feature>
<accession>A0A4U5M289</accession>
<protein>
    <recommendedName>
        <fullName evidence="4">G-protein coupled receptors family 1 profile domain-containing protein</fullName>
    </recommendedName>
</protein>
<evidence type="ECO:0000313" key="2">
    <source>
        <dbReference type="EMBL" id="TKR62807.1"/>
    </source>
</evidence>
<feature type="transmembrane region" description="Helical" evidence="1">
    <location>
        <begin position="52"/>
        <end position="75"/>
    </location>
</feature>
<sequence>MAPSQLYFGSTVLQTINRIVAFALPIPHTVVNLIVIWLTFKKIKPSLSRTFTFNLMIPSFGYGVYLGVVVILGFFDLSQHLGFRAGADVIFLDYVTDFLLYYCTYCYRTLAILIVALTYISFTKPFIYQKLNRTKEMTMLFLGCHILAFLCSLSATTAPNRAAFKYLTKYRFDSEAVPIAILEVVTGCVDFFTFVILVTLYLATRLFLASSMLIIAFGDYRRALLGYVREYSNKIFTTSTKTTMVVSLRQ</sequence>
<keyword evidence="1" id="KW-0472">Membrane</keyword>
<evidence type="ECO:0000313" key="3">
    <source>
        <dbReference type="Proteomes" id="UP000298663"/>
    </source>
</evidence>
<proteinExistence type="predicted"/>
<comment type="caution">
    <text evidence="2">The sequence shown here is derived from an EMBL/GenBank/DDBJ whole genome shotgun (WGS) entry which is preliminary data.</text>
</comment>
<name>A0A4U5M289_STECR</name>